<organism evidence="1 2">
    <name type="scientific">Trypanosoma equiperdum</name>
    <dbReference type="NCBI Taxonomy" id="5694"/>
    <lineage>
        <taxon>Eukaryota</taxon>
        <taxon>Discoba</taxon>
        <taxon>Euglenozoa</taxon>
        <taxon>Kinetoplastea</taxon>
        <taxon>Metakinetoplastina</taxon>
        <taxon>Trypanosomatida</taxon>
        <taxon>Trypanosomatidae</taxon>
        <taxon>Trypanosoma</taxon>
    </lineage>
</organism>
<dbReference type="Proteomes" id="UP000195570">
    <property type="component" value="Unassembled WGS sequence"/>
</dbReference>
<evidence type="ECO:0000313" key="2">
    <source>
        <dbReference type="Proteomes" id="UP000195570"/>
    </source>
</evidence>
<dbReference type="VEuPathDB" id="TriTrypDB:TEOVI_000445300"/>
<comment type="caution">
    <text evidence="1">The sequence shown here is derived from an EMBL/GenBank/DDBJ whole genome shotgun (WGS) entry which is preliminary data.</text>
</comment>
<protein>
    <submittedName>
        <fullName evidence="1">Uncharacterized protein</fullName>
    </submittedName>
</protein>
<accession>A0A1G4IKK2</accession>
<proteinExistence type="predicted"/>
<dbReference type="RefSeq" id="XP_067083322.1">
    <property type="nucleotide sequence ID" value="XM_067227221.1"/>
</dbReference>
<sequence>MIERTDVVTGTETQEGSTVPQEARQFLQIIATMQSESEERARIIGELRYRKLLVEEERDKNFMEREAVVAKLADARAQLLQLDVEHRELQNRQRSSESEILENSRQSQRCRTLLSTCRGDLTVHPMVPNSASELAAEATAAGTSSAAHNAYTEEAKWLKHLFITYGQLYNGTDFLQELRVSMKNLYVEVSKETHNTVQRNLSDWEATCLQSLPHLTADERTLLHFQLMLHPFV</sequence>
<dbReference type="GeneID" id="92378393"/>
<evidence type="ECO:0000313" key="1">
    <source>
        <dbReference type="EMBL" id="SCU72869.1"/>
    </source>
</evidence>
<gene>
    <name evidence="1" type="ORF">TEOVI_000445300</name>
</gene>
<reference evidence="1" key="1">
    <citation type="submission" date="2016-09" db="EMBL/GenBank/DDBJ databases">
        <authorList>
            <person name="Hebert L."/>
            <person name="Moumen B."/>
        </authorList>
    </citation>
    <scope>NUCLEOTIDE SEQUENCE [LARGE SCALE GENOMIC DNA]</scope>
    <source>
        <strain evidence="1">OVI</strain>
    </source>
</reference>
<dbReference type="AlphaFoldDB" id="A0A1G4IKK2"/>
<dbReference type="EMBL" id="CZPT02001923">
    <property type="protein sequence ID" value="SCU72869.1"/>
    <property type="molecule type" value="Genomic_DNA"/>
</dbReference>
<keyword evidence="2" id="KW-1185">Reference proteome</keyword>
<name>A0A1G4IKK2_TRYEQ</name>